<dbReference type="RefSeq" id="WP_237244544.1">
    <property type="nucleotide sequence ID" value="NZ_CP012672.1"/>
</dbReference>
<sequence length="216" mass="23355">MRRRYFVRGRGPDFLLEGGIEAEAGQTIDVGDERLSRVMFARLVRKGGGVREVAHGPVASYQLRTPLVAGDSLCHGGFVGYWIELQQLGIAPHLSACRSEFQNEGLTARNDELGLDVRLSHAWDLPVITLCVGVDLGLAVMRQRFETFGRAPERRGLAGAFGAGAGVTVDLVRGLYLHLEGGAQTYVLKQRRVGSEEAEMAPSLAARLRAGIGVSL</sequence>
<organism evidence="1 2">
    <name type="scientific">Sorangium cellulosum</name>
    <name type="common">Polyangium cellulosum</name>
    <dbReference type="NCBI Taxonomy" id="56"/>
    <lineage>
        <taxon>Bacteria</taxon>
        <taxon>Pseudomonadati</taxon>
        <taxon>Myxococcota</taxon>
        <taxon>Polyangia</taxon>
        <taxon>Polyangiales</taxon>
        <taxon>Polyangiaceae</taxon>
        <taxon>Sorangium</taxon>
    </lineage>
</organism>
<accession>A0A4P2R0I4</accession>
<evidence type="ECO:0008006" key="3">
    <source>
        <dbReference type="Google" id="ProtNLM"/>
    </source>
</evidence>
<protein>
    <recommendedName>
        <fullName evidence="3">Outer membrane protein beta-barrel domain-containing protein</fullName>
    </recommendedName>
</protein>
<gene>
    <name evidence="1" type="ORF">SOCE836_086270</name>
</gene>
<name>A0A4P2R0I4_SORCE</name>
<dbReference type="EMBL" id="CP012672">
    <property type="protein sequence ID" value="AUX36420.1"/>
    <property type="molecule type" value="Genomic_DNA"/>
</dbReference>
<evidence type="ECO:0000313" key="2">
    <source>
        <dbReference type="Proteomes" id="UP000295497"/>
    </source>
</evidence>
<evidence type="ECO:0000313" key="1">
    <source>
        <dbReference type="EMBL" id="AUX36420.1"/>
    </source>
</evidence>
<proteinExistence type="predicted"/>
<dbReference type="AlphaFoldDB" id="A0A4P2R0I4"/>
<reference evidence="1 2" key="1">
    <citation type="submission" date="2015-09" db="EMBL/GenBank/DDBJ databases">
        <title>Sorangium comparison.</title>
        <authorList>
            <person name="Zaburannyi N."/>
            <person name="Bunk B."/>
            <person name="Overmann J."/>
            <person name="Mueller R."/>
        </authorList>
    </citation>
    <scope>NUCLEOTIDE SEQUENCE [LARGE SCALE GENOMIC DNA]</scope>
    <source>
        <strain evidence="1 2">So ce836</strain>
    </source>
</reference>
<dbReference type="Proteomes" id="UP000295497">
    <property type="component" value="Chromosome"/>
</dbReference>